<dbReference type="PIRSF" id="PIRSF001336">
    <property type="entry name" value="Arg_decrbxlase"/>
    <property type="match status" value="1"/>
</dbReference>
<dbReference type="GO" id="GO:0006527">
    <property type="term" value="P:L-arginine catabolic process"/>
    <property type="evidence" value="ECO:0007669"/>
    <property type="project" value="InterPro"/>
</dbReference>
<reference evidence="19" key="2">
    <citation type="journal article" date="2020" name="Microorganisms">
        <title>Osmotic Adaptation and Compatible Solute Biosynthesis of Phototrophic Bacteria as Revealed from Genome Analyses.</title>
        <authorList>
            <person name="Imhoff J.F."/>
            <person name="Rahn T."/>
            <person name="Kunzel S."/>
            <person name="Keller A."/>
            <person name="Neulinger S.C."/>
        </authorList>
    </citation>
    <scope>NUCLEOTIDE SEQUENCE</scope>
    <source>
        <strain evidence="19">DSM 4395</strain>
    </source>
</reference>
<dbReference type="InterPro" id="IPR041128">
    <property type="entry name" value="Arg_decarbox_C"/>
</dbReference>
<dbReference type="PROSITE" id="PS00878">
    <property type="entry name" value="ODR_DC_2_1"/>
    <property type="match status" value="1"/>
</dbReference>
<dbReference type="PRINTS" id="PR01180">
    <property type="entry name" value="ARGDCRBXLASE"/>
</dbReference>
<evidence type="ECO:0000256" key="11">
    <source>
        <dbReference type="ARBA" id="ARBA00023115"/>
    </source>
</evidence>
<feature type="domain" description="Arginine decarboxylase C-terminal helical" evidence="18">
    <location>
        <begin position="625"/>
        <end position="673"/>
    </location>
</feature>
<evidence type="ECO:0000256" key="5">
    <source>
        <dbReference type="ARBA" id="ARBA00012426"/>
    </source>
</evidence>
<protein>
    <recommendedName>
        <fullName evidence="5">arginine decarboxylase</fullName>
        <ecNumber evidence="5">4.1.1.19</ecNumber>
    </recommendedName>
</protein>
<dbReference type="GO" id="GO:0008295">
    <property type="term" value="P:spermidine biosynthetic process"/>
    <property type="evidence" value="ECO:0007669"/>
    <property type="project" value="UniProtKB-KW"/>
</dbReference>
<gene>
    <name evidence="19" type="ORF">CCR82_16360</name>
</gene>
<evidence type="ECO:0000256" key="10">
    <source>
        <dbReference type="ARBA" id="ARBA00023066"/>
    </source>
</evidence>
<evidence type="ECO:0000256" key="13">
    <source>
        <dbReference type="PIRSR" id="PIRSR001336-50"/>
    </source>
</evidence>
<comment type="cofactor">
    <cofactor evidence="2">
        <name>Mg(2+)</name>
        <dbReference type="ChEBI" id="CHEBI:18420"/>
    </cofactor>
</comment>
<feature type="domain" description="Arginine decarboxylase helical bundle" evidence="17">
    <location>
        <begin position="414"/>
        <end position="492"/>
    </location>
</feature>
<keyword evidence="7" id="KW-0210">Decarboxylase</keyword>
<dbReference type="SUPFAM" id="SSF50621">
    <property type="entry name" value="Alanine racemase C-terminal domain-like"/>
    <property type="match status" value="1"/>
</dbReference>
<feature type="modified residue" description="N6-(pyridoxal phosphate)lysine" evidence="13">
    <location>
        <position position="99"/>
    </location>
</feature>
<dbReference type="InterPro" id="IPR002985">
    <property type="entry name" value="Arg_decrbxlase"/>
</dbReference>
<name>A0AAJ0UL05_HALSE</name>
<reference evidence="19" key="1">
    <citation type="submission" date="2017-05" db="EMBL/GenBank/DDBJ databases">
        <authorList>
            <person name="Imhoff J.F."/>
            <person name="Rahn T."/>
            <person name="Kuenzel S."/>
            <person name="Neulinger S.C."/>
        </authorList>
    </citation>
    <scope>NUCLEOTIDE SEQUENCE</scope>
    <source>
        <strain evidence="19">DSM 4395</strain>
    </source>
</reference>
<comment type="similarity">
    <text evidence="4">Belongs to the Orn/Lys/Arg decarboxylase class-II family. SpeA subfamily.</text>
</comment>
<accession>A0AAJ0UL05</accession>
<dbReference type="Proteomes" id="UP001296967">
    <property type="component" value="Unassembled WGS sequence"/>
</dbReference>
<dbReference type="EMBL" id="NHSF01000074">
    <property type="protein sequence ID" value="MBK5932062.1"/>
    <property type="molecule type" value="Genomic_DNA"/>
</dbReference>
<evidence type="ECO:0000313" key="19">
    <source>
        <dbReference type="EMBL" id="MBK5932062.1"/>
    </source>
</evidence>
<dbReference type="PROSITE" id="PS00879">
    <property type="entry name" value="ODR_DC_2_2"/>
    <property type="match status" value="1"/>
</dbReference>
<dbReference type="PRINTS" id="PR01179">
    <property type="entry name" value="ODADCRBXLASE"/>
</dbReference>
<feature type="active site" description="Proton donor" evidence="14">
    <location>
        <position position="543"/>
    </location>
</feature>
<dbReference type="InterPro" id="IPR040634">
    <property type="entry name" value="Arg_decarb_HB"/>
</dbReference>
<sequence>MAPADPRCDLIYAIERWSEGYFEIGPGGHLCARPHPGSQTRIDLVQLADRLRDAGLSLPVLVRFDDILRHRVHRLQGAFAAAIAARGYQGRYRPVYPIKVNQQRSVVRALLSAGGLGLEAGSKPELMAVLALVPPGQPLICNGYKDREYIRLALIGRRLGLDVQIVIEKPSELDLVLEEAERLGVEPAIGVRIRLAAAAAGNWQNSGGDKAKFGLSASQLLALVERLRAVDRLSWLRLLHAHLGSQIPSLDDIRTGVAELGQFYAALHALGAAPHILDLGGGLGVDYEGSHTRAYCSMNYRAEDYAEAIVSTIGSLCAEHALPEPDLITESGRALSAHHAVLITDVADRERASDEGADIGSHRQLDPAASRPIPGADPQPGMLPAHEVATHRIETRPANSTPRATSETADALELERLERALREATEAPALAVHEAAAAAVQTLRQRFAAGQLGAHGLIARARADELFIACCRTLRPRLSHANRRQRAVLEQIDALLADKLFCNFSLFQSLPDVWAIDQIFPICPLQRLDEAPTERGVIHDLTCDSDGCIAHYVDQDGIEASLPVHAFDPQRETYLLGFFLVGAYQEILGDMHNLFGDTDAVAVELDADQPEGWRLLELEHGDSADELLATVHFEPRALLAQYRRRLDGAALERETREQFYSELKAGLYGYTYLGRL</sequence>
<dbReference type="Pfam" id="PF17810">
    <property type="entry name" value="Arg_decarb_HB"/>
    <property type="match status" value="1"/>
</dbReference>
<keyword evidence="11" id="KW-0620">Polyamine biosynthesis</keyword>
<dbReference type="SUPFAM" id="SSF51419">
    <property type="entry name" value="PLP-binding barrel"/>
    <property type="match status" value="1"/>
</dbReference>
<keyword evidence="6" id="KW-0479">Metal-binding</keyword>
<dbReference type="EC" id="4.1.1.19" evidence="5"/>
<dbReference type="AlphaFoldDB" id="A0AAJ0UL05"/>
<feature type="domain" description="Orn/DAP/Arg decarboxylase 2 N-terminal" evidence="16">
    <location>
        <begin position="89"/>
        <end position="337"/>
    </location>
</feature>
<proteinExistence type="inferred from homology"/>
<evidence type="ECO:0000256" key="6">
    <source>
        <dbReference type="ARBA" id="ARBA00022723"/>
    </source>
</evidence>
<evidence type="ECO:0000256" key="2">
    <source>
        <dbReference type="ARBA" id="ARBA00001946"/>
    </source>
</evidence>
<evidence type="ECO:0000259" key="16">
    <source>
        <dbReference type="Pfam" id="PF02784"/>
    </source>
</evidence>
<dbReference type="PANTHER" id="PTHR43295">
    <property type="entry name" value="ARGININE DECARBOXYLASE"/>
    <property type="match status" value="1"/>
</dbReference>
<dbReference type="InterPro" id="IPR000183">
    <property type="entry name" value="Orn/DAP/Arg_de-COase"/>
</dbReference>
<dbReference type="RefSeq" id="WP_201246901.1">
    <property type="nucleotide sequence ID" value="NZ_NHSF01000074.1"/>
</dbReference>
<evidence type="ECO:0000259" key="18">
    <source>
        <dbReference type="Pfam" id="PF17944"/>
    </source>
</evidence>
<dbReference type="GO" id="GO:0008792">
    <property type="term" value="F:arginine decarboxylase activity"/>
    <property type="evidence" value="ECO:0007669"/>
    <property type="project" value="UniProtKB-EC"/>
</dbReference>
<dbReference type="NCBIfam" id="NF003763">
    <property type="entry name" value="PRK05354.1"/>
    <property type="match status" value="1"/>
</dbReference>
<dbReference type="InterPro" id="IPR022657">
    <property type="entry name" value="De-COase2_CS"/>
</dbReference>
<comment type="cofactor">
    <cofactor evidence="1 13">
        <name>pyridoxal 5'-phosphate</name>
        <dbReference type="ChEBI" id="CHEBI:597326"/>
    </cofactor>
</comment>
<evidence type="ECO:0000256" key="4">
    <source>
        <dbReference type="ARBA" id="ARBA00008357"/>
    </source>
</evidence>
<dbReference type="InterPro" id="IPR022653">
    <property type="entry name" value="De-COase2_pyr-phos_BS"/>
</dbReference>
<dbReference type="Gene3D" id="2.40.37.10">
    <property type="entry name" value="Lyase, Ornithine Decarboxylase, Chain A, domain 1"/>
    <property type="match status" value="2"/>
</dbReference>
<evidence type="ECO:0000256" key="8">
    <source>
        <dbReference type="ARBA" id="ARBA00022842"/>
    </source>
</evidence>
<keyword evidence="9 13" id="KW-0663">Pyridoxal phosphate</keyword>
<feature type="compositionally biased region" description="Basic and acidic residues" evidence="15">
    <location>
        <begin position="352"/>
        <end position="365"/>
    </location>
</feature>
<dbReference type="InterPro" id="IPR009006">
    <property type="entry name" value="Ala_racemase/Decarboxylase_C"/>
</dbReference>
<keyword evidence="10" id="KW-0745">Spermidine biosynthesis</keyword>
<evidence type="ECO:0000256" key="7">
    <source>
        <dbReference type="ARBA" id="ARBA00022793"/>
    </source>
</evidence>
<evidence type="ECO:0000256" key="14">
    <source>
        <dbReference type="PIRSR" id="PIRSR600183-50"/>
    </source>
</evidence>
<evidence type="ECO:0000256" key="3">
    <source>
        <dbReference type="ARBA" id="ARBA00002257"/>
    </source>
</evidence>
<evidence type="ECO:0000259" key="17">
    <source>
        <dbReference type="Pfam" id="PF17810"/>
    </source>
</evidence>
<evidence type="ECO:0000256" key="1">
    <source>
        <dbReference type="ARBA" id="ARBA00001933"/>
    </source>
</evidence>
<evidence type="ECO:0000313" key="20">
    <source>
        <dbReference type="Proteomes" id="UP001296967"/>
    </source>
</evidence>
<keyword evidence="20" id="KW-1185">Reference proteome</keyword>
<dbReference type="GO" id="GO:0046872">
    <property type="term" value="F:metal ion binding"/>
    <property type="evidence" value="ECO:0007669"/>
    <property type="project" value="UniProtKB-KW"/>
</dbReference>
<dbReference type="CDD" id="cd06830">
    <property type="entry name" value="PLPDE_III_ADC"/>
    <property type="match status" value="1"/>
</dbReference>
<dbReference type="InterPro" id="IPR029066">
    <property type="entry name" value="PLP-binding_barrel"/>
</dbReference>
<comment type="function">
    <text evidence="3">Catalyzes the biosynthesis of agmatine from arginine.</text>
</comment>
<dbReference type="Gene3D" id="3.20.20.10">
    <property type="entry name" value="Alanine racemase"/>
    <property type="match status" value="1"/>
</dbReference>
<evidence type="ECO:0000256" key="12">
    <source>
        <dbReference type="ARBA" id="ARBA00023239"/>
    </source>
</evidence>
<comment type="caution">
    <text evidence="19">The sequence shown here is derived from an EMBL/GenBank/DDBJ whole genome shotgun (WGS) entry which is preliminary data.</text>
</comment>
<evidence type="ECO:0000256" key="9">
    <source>
        <dbReference type="ARBA" id="ARBA00022898"/>
    </source>
</evidence>
<dbReference type="Pfam" id="PF17944">
    <property type="entry name" value="Arg_decarbox_C"/>
    <property type="match status" value="1"/>
</dbReference>
<keyword evidence="8" id="KW-0460">Magnesium</keyword>
<dbReference type="InterPro" id="IPR022644">
    <property type="entry name" value="De-COase2_N"/>
</dbReference>
<feature type="region of interest" description="Disordered" evidence="15">
    <location>
        <begin position="352"/>
        <end position="380"/>
    </location>
</feature>
<dbReference type="Gene3D" id="1.10.287.3440">
    <property type="match status" value="1"/>
</dbReference>
<organism evidence="19 20">
    <name type="scientific">Halochromatium salexigens</name>
    <name type="common">Chromatium salexigens</name>
    <dbReference type="NCBI Taxonomy" id="49447"/>
    <lineage>
        <taxon>Bacteria</taxon>
        <taxon>Pseudomonadati</taxon>
        <taxon>Pseudomonadota</taxon>
        <taxon>Gammaproteobacteria</taxon>
        <taxon>Chromatiales</taxon>
        <taxon>Chromatiaceae</taxon>
        <taxon>Halochromatium</taxon>
    </lineage>
</organism>
<dbReference type="GO" id="GO:0033388">
    <property type="term" value="P:putrescine biosynthetic process from arginine"/>
    <property type="evidence" value="ECO:0007669"/>
    <property type="project" value="TreeGrafter"/>
</dbReference>
<evidence type="ECO:0000256" key="15">
    <source>
        <dbReference type="SAM" id="MobiDB-lite"/>
    </source>
</evidence>
<dbReference type="Pfam" id="PF02784">
    <property type="entry name" value="Orn_Arg_deC_N"/>
    <property type="match status" value="1"/>
</dbReference>
<keyword evidence="12" id="KW-0456">Lyase</keyword>
<dbReference type="PANTHER" id="PTHR43295:SF9">
    <property type="entry name" value="BIOSYNTHETIC ARGININE DECARBOXYLASE"/>
    <property type="match status" value="1"/>
</dbReference>